<dbReference type="PANTHER" id="PTHR16201">
    <property type="entry name" value="SEVEN TRANSMEMBRANE PROTEIN 1-RELATED"/>
    <property type="match status" value="1"/>
</dbReference>
<proteinExistence type="inferred from homology"/>
<dbReference type="InterPro" id="IPR051415">
    <property type="entry name" value="LAAT-1"/>
</dbReference>
<dbReference type="Proteomes" id="UP000887575">
    <property type="component" value="Unassembled WGS sequence"/>
</dbReference>
<reference evidence="8" key="1">
    <citation type="submission" date="2024-02" db="UniProtKB">
        <authorList>
            <consortium name="WormBaseParasite"/>
        </authorList>
    </citation>
    <scope>IDENTIFICATION</scope>
</reference>
<dbReference type="SMART" id="SM00679">
    <property type="entry name" value="CTNS"/>
    <property type="match status" value="2"/>
</dbReference>
<evidence type="ECO:0000313" key="8">
    <source>
        <dbReference type="WBParaSite" id="MBELARI_LOCUS16002"/>
    </source>
</evidence>
<dbReference type="GO" id="GO:0015174">
    <property type="term" value="F:basic amino acid transmembrane transporter activity"/>
    <property type="evidence" value="ECO:0007669"/>
    <property type="project" value="UniProtKB-ARBA"/>
</dbReference>
<dbReference type="Gene3D" id="1.20.1280.290">
    <property type="match status" value="2"/>
</dbReference>
<feature type="transmembrane region" description="Helical" evidence="6">
    <location>
        <begin position="276"/>
        <end position="295"/>
    </location>
</feature>
<dbReference type="InterPro" id="IPR006603">
    <property type="entry name" value="PQ-loop_rpt"/>
</dbReference>
<dbReference type="AlphaFoldDB" id="A0AAF3EPJ7"/>
<keyword evidence="4 6" id="KW-0472">Membrane</keyword>
<keyword evidence="7" id="KW-1185">Reference proteome</keyword>
<comment type="subcellular location">
    <subcellularLocation>
        <location evidence="1">Membrane</location>
        <topology evidence="1">Multi-pass membrane protein</topology>
    </subcellularLocation>
</comment>
<dbReference type="Pfam" id="PF04193">
    <property type="entry name" value="PQ-loop"/>
    <property type="match status" value="2"/>
</dbReference>
<dbReference type="FunFam" id="1.20.1280.290:FF:000009">
    <property type="entry name" value="PQ loop repeat family protein"/>
    <property type="match status" value="1"/>
</dbReference>
<name>A0AAF3EPJ7_9BILA</name>
<evidence type="ECO:0000256" key="3">
    <source>
        <dbReference type="ARBA" id="ARBA00022989"/>
    </source>
</evidence>
<evidence type="ECO:0000256" key="4">
    <source>
        <dbReference type="ARBA" id="ARBA00023136"/>
    </source>
</evidence>
<dbReference type="WBParaSite" id="MBELARI_LOCUS16002">
    <property type="protein sequence ID" value="MBELARI_LOCUS16002"/>
    <property type="gene ID" value="MBELARI_LOCUS16002"/>
</dbReference>
<keyword evidence="2 6" id="KW-0812">Transmembrane</keyword>
<feature type="transmembrane region" description="Helical" evidence="6">
    <location>
        <begin position="73"/>
        <end position="97"/>
    </location>
</feature>
<comment type="similarity">
    <text evidence="5">Belongs to the laat-1 family.</text>
</comment>
<evidence type="ECO:0000256" key="2">
    <source>
        <dbReference type="ARBA" id="ARBA00022692"/>
    </source>
</evidence>
<evidence type="ECO:0000256" key="6">
    <source>
        <dbReference type="SAM" id="Phobius"/>
    </source>
</evidence>
<feature type="transmembrane region" description="Helical" evidence="6">
    <location>
        <begin position="245"/>
        <end position="270"/>
    </location>
</feature>
<evidence type="ECO:0000313" key="7">
    <source>
        <dbReference type="Proteomes" id="UP000887575"/>
    </source>
</evidence>
<feature type="transmembrane region" description="Helical" evidence="6">
    <location>
        <begin position="208"/>
        <end position="224"/>
    </location>
</feature>
<feature type="transmembrane region" description="Helical" evidence="6">
    <location>
        <begin position="141"/>
        <end position="161"/>
    </location>
</feature>
<feature type="transmembrane region" description="Helical" evidence="6">
    <location>
        <begin position="43"/>
        <end position="61"/>
    </location>
</feature>
<evidence type="ECO:0000256" key="5">
    <source>
        <dbReference type="ARBA" id="ARBA00038039"/>
    </source>
</evidence>
<evidence type="ECO:0000256" key="1">
    <source>
        <dbReference type="ARBA" id="ARBA00004141"/>
    </source>
</evidence>
<dbReference type="GO" id="GO:0098852">
    <property type="term" value="C:lytic vacuole membrane"/>
    <property type="evidence" value="ECO:0007669"/>
    <property type="project" value="UniProtKB-ARBA"/>
</dbReference>
<dbReference type="PANTHER" id="PTHR16201:SF34">
    <property type="entry name" value="LYSOSOMAL AMINO ACID TRANSPORTER 1"/>
    <property type="match status" value="1"/>
</dbReference>
<accession>A0AAF3EPJ7</accession>
<organism evidence="7 8">
    <name type="scientific">Mesorhabditis belari</name>
    <dbReference type="NCBI Taxonomy" id="2138241"/>
    <lineage>
        <taxon>Eukaryota</taxon>
        <taxon>Metazoa</taxon>
        <taxon>Ecdysozoa</taxon>
        <taxon>Nematoda</taxon>
        <taxon>Chromadorea</taxon>
        <taxon>Rhabditida</taxon>
        <taxon>Rhabditina</taxon>
        <taxon>Rhabditomorpha</taxon>
        <taxon>Rhabditoidea</taxon>
        <taxon>Rhabditidae</taxon>
        <taxon>Mesorhabditinae</taxon>
        <taxon>Mesorhabditis</taxon>
    </lineage>
</organism>
<keyword evidence="3 6" id="KW-1133">Transmembrane helix</keyword>
<protein>
    <submittedName>
        <fullName evidence="8">Uncharacterized protein</fullName>
    </submittedName>
</protein>
<feature type="transmembrane region" description="Helical" evidence="6">
    <location>
        <begin position="103"/>
        <end position="125"/>
    </location>
</feature>
<sequence>MLVEMGVMRDLGPLTGSEDKNCTHGIQWIHRIFGDCVDNELKLVAFAIGLVSLVLWMMPMIPQFRANYKNKSCAGISLAFLLSWIFGDTCNAVGAILTNQQAIQQAVGIVYVVQDILVASQYVYYTRVYHKLRPNHRGPTATLSCLAIAAFGSYCLIGKAMPNGENVLRYERSVSRVLEAATIPSTSNYPPRLGAPDWWPIFESYTDFAGYIIGCVASIVYCVGRIPQLIYNYKRKSCEGLSPAMFYITVAANFTYGVSVMMACTGWHYFWRHLPWIVGAIGWGFLDFLAIMQLYQYRKVAAHERDRDSLLQNTDDEE</sequence>